<feature type="compositionally biased region" description="Polar residues" evidence="1">
    <location>
        <begin position="241"/>
        <end position="257"/>
    </location>
</feature>
<gene>
    <name evidence="2" type="ORF">FSB73_07055</name>
</gene>
<dbReference type="Gene3D" id="2.40.160.60">
    <property type="entry name" value="Outer membrane protein transport protein (OMPP1/FadL/TodX)"/>
    <property type="match status" value="1"/>
</dbReference>
<dbReference type="AlphaFoldDB" id="A0A5B8VJU9"/>
<dbReference type="OrthoDB" id="1491239at2"/>
<dbReference type="Proteomes" id="UP000321291">
    <property type="component" value="Chromosome"/>
</dbReference>
<dbReference type="EMBL" id="CP042434">
    <property type="protein sequence ID" value="QEC71463.1"/>
    <property type="molecule type" value="Genomic_DNA"/>
</dbReference>
<sequence length="420" mass="46935">MSAICFCTLGTLHAQSNISVYSMLGIGNIRQDNYDYGSGMGGATRSLRDGRFILESNPASLPYLDDHFFAIELNGSFESINYTGTPIKDPIRSNQSQFQRFAMATKLTKWWGAAWGLKQYSSSNYSLYGEKNIIGTSDYITTYYEGTGGINQVYFSNGLRLNKNFSLGLNSSYLFGNMTQTEYLYGANYIGNELNTANRLYYAGFNFTGGLQYQGNLSDKIRLGLGLTATKKATLKGDRSLSMSSGDPDNGAPTNIISDSTLGDTRFNLPDQIGGGLSLTYNRTFTIASDYQYGKWEDVGNSTNGYNYGYNNSSQLSFGMSYAPRKVLLYNGQYLEMEKFRLQAGAFFNTEYVNMYGQQIQDKGVSLGIGLFSKRSSLSYLISLQYGTRGTTTNNLIQENYFKLGVTLSYRDLWKKRRYN</sequence>
<dbReference type="KEGG" id="agi:FSB73_07055"/>
<name>A0A5B8VJU9_9BACT</name>
<feature type="region of interest" description="Disordered" evidence="1">
    <location>
        <begin position="238"/>
        <end position="257"/>
    </location>
</feature>
<dbReference type="RefSeq" id="WP_146780841.1">
    <property type="nucleotide sequence ID" value="NZ_CP042434.1"/>
</dbReference>
<evidence type="ECO:0000313" key="3">
    <source>
        <dbReference type="Proteomes" id="UP000321291"/>
    </source>
</evidence>
<protein>
    <recommendedName>
        <fullName evidence="4">Long-chain fatty acid transport protein</fullName>
    </recommendedName>
</protein>
<proteinExistence type="predicted"/>
<keyword evidence="3" id="KW-1185">Reference proteome</keyword>
<reference evidence="2 3" key="1">
    <citation type="journal article" date="2017" name="Int. J. Syst. Evol. Microbiol.">
        <title>Arachidicoccus ginsenosidivorans sp. nov., with ginsenoside-converting activity isolated from ginseng cultivating soil.</title>
        <authorList>
            <person name="Siddiqi M.Z."/>
            <person name="Aslam Z."/>
            <person name="Im W.T."/>
        </authorList>
    </citation>
    <scope>NUCLEOTIDE SEQUENCE [LARGE SCALE GENOMIC DNA]</scope>
    <source>
        <strain evidence="2 3">Gsoil 809</strain>
    </source>
</reference>
<dbReference type="SUPFAM" id="SSF56935">
    <property type="entry name" value="Porins"/>
    <property type="match status" value="1"/>
</dbReference>
<accession>A0A5B8VJU9</accession>
<evidence type="ECO:0000256" key="1">
    <source>
        <dbReference type="SAM" id="MobiDB-lite"/>
    </source>
</evidence>
<evidence type="ECO:0000313" key="2">
    <source>
        <dbReference type="EMBL" id="QEC71463.1"/>
    </source>
</evidence>
<evidence type="ECO:0008006" key="4">
    <source>
        <dbReference type="Google" id="ProtNLM"/>
    </source>
</evidence>
<organism evidence="2 3">
    <name type="scientific">Arachidicoccus ginsenosidivorans</name>
    <dbReference type="NCBI Taxonomy" id="496057"/>
    <lineage>
        <taxon>Bacteria</taxon>
        <taxon>Pseudomonadati</taxon>
        <taxon>Bacteroidota</taxon>
        <taxon>Chitinophagia</taxon>
        <taxon>Chitinophagales</taxon>
        <taxon>Chitinophagaceae</taxon>
        <taxon>Arachidicoccus</taxon>
    </lineage>
</organism>